<evidence type="ECO:0000256" key="4">
    <source>
        <dbReference type="ARBA" id="ARBA00022989"/>
    </source>
</evidence>
<feature type="transmembrane region" description="Helical" evidence="6">
    <location>
        <begin position="123"/>
        <end position="140"/>
    </location>
</feature>
<feature type="transmembrane region" description="Helical" evidence="6">
    <location>
        <begin position="378"/>
        <end position="398"/>
    </location>
</feature>
<feature type="transmembrane region" description="Helical" evidence="6">
    <location>
        <begin position="152"/>
        <end position="172"/>
    </location>
</feature>
<feature type="transmembrane region" description="Helical" evidence="6">
    <location>
        <begin position="319"/>
        <end position="337"/>
    </location>
</feature>
<dbReference type="InterPro" id="IPR002293">
    <property type="entry name" value="AA/rel_permease1"/>
</dbReference>
<keyword evidence="3 6" id="KW-0812">Transmembrane</keyword>
<dbReference type="PANTHER" id="PTHR42770">
    <property type="entry name" value="AMINO ACID TRANSPORTER-RELATED"/>
    <property type="match status" value="1"/>
</dbReference>
<feature type="transmembrane region" description="Helical" evidence="6">
    <location>
        <begin position="192"/>
        <end position="210"/>
    </location>
</feature>
<feature type="transmembrane region" description="Helical" evidence="6">
    <location>
        <begin position="264"/>
        <end position="285"/>
    </location>
</feature>
<protein>
    <submittedName>
        <fullName evidence="7">Amino acid permease</fullName>
    </submittedName>
</protein>
<evidence type="ECO:0000313" key="7">
    <source>
        <dbReference type="EMBL" id="MDO3695068.1"/>
    </source>
</evidence>
<feature type="transmembrane region" description="Helical" evidence="6">
    <location>
        <begin position="83"/>
        <end position="103"/>
    </location>
</feature>
<dbReference type="Proteomes" id="UP001168642">
    <property type="component" value="Unassembled WGS sequence"/>
</dbReference>
<feature type="transmembrane region" description="Helical" evidence="6">
    <location>
        <begin position="343"/>
        <end position="366"/>
    </location>
</feature>
<evidence type="ECO:0000256" key="2">
    <source>
        <dbReference type="ARBA" id="ARBA00022475"/>
    </source>
</evidence>
<evidence type="ECO:0000256" key="1">
    <source>
        <dbReference type="ARBA" id="ARBA00004651"/>
    </source>
</evidence>
<organism evidence="7 8">
    <name type="scientific">Wenyingzhuangia gilva</name>
    <dbReference type="NCBI Taxonomy" id="3057677"/>
    <lineage>
        <taxon>Bacteria</taxon>
        <taxon>Pseudomonadati</taxon>
        <taxon>Bacteroidota</taxon>
        <taxon>Flavobacteriia</taxon>
        <taxon>Flavobacteriales</taxon>
        <taxon>Flavobacteriaceae</taxon>
        <taxon>Wenyingzhuangia</taxon>
    </lineage>
</organism>
<comment type="subcellular location">
    <subcellularLocation>
        <location evidence="1">Cell membrane</location>
        <topology evidence="1">Multi-pass membrane protein</topology>
    </subcellularLocation>
</comment>
<comment type="caution">
    <text evidence="7">The sequence shown here is derived from an EMBL/GenBank/DDBJ whole genome shotgun (WGS) entry which is preliminary data.</text>
</comment>
<dbReference type="PIRSF" id="PIRSF006060">
    <property type="entry name" value="AA_transporter"/>
    <property type="match status" value="1"/>
</dbReference>
<dbReference type="Gene3D" id="1.20.1740.10">
    <property type="entry name" value="Amino acid/polyamine transporter I"/>
    <property type="match status" value="1"/>
</dbReference>
<dbReference type="EMBL" id="JAUMIT010000004">
    <property type="protein sequence ID" value="MDO3695068.1"/>
    <property type="molecule type" value="Genomic_DNA"/>
</dbReference>
<evidence type="ECO:0000256" key="6">
    <source>
        <dbReference type="SAM" id="Phobius"/>
    </source>
</evidence>
<accession>A0ABT8VSX1</accession>
<dbReference type="RefSeq" id="WP_302884327.1">
    <property type="nucleotide sequence ID" value="NZ_JAUMIT010000004.1"/>
</dbReference>
<gene>
    <name evidence="7" type="ORF">QVZ41_09455</name>
</gene>
<dbReference type="Pfam" id="PF13520">
    <property type="entry name" value="AA_permease_2"/>
    <property type="match status" value="1"/>
</dbReference>
<evidence type="ECO:0000256" key="3">
    <source>
        <dbReference type="ARBA" id="ARBA00022692"/>
    </source>
</evidence>
<dbReference type="InterPro" id="IPR050367">
    <property type="entry name" value="APC_superfamily"/>
</dbReference>
<feature type="transmembrane region" description="Helical" evidence="6">
    <location>
        <begin position="42"/>
        <end position="62"/>
    </location>
</feature>
<keyword evidence="4 6" id="KW-1133">Transmembrane helix</keyword>
<proteinExistence type="predicted"/>
<keyword evidence="5 6" id="KW-0472">Membrane</keyword>
<feature type="transmembrane region" description="Helical" evidence="6">
    <location>
        <begin position="404"/>
        <end position="420"/>
    </location>
</feature>
<sequence length="426" mass="45947">MQSLKRKVGVLGLSANIINTIVGAGIFALPAIVAANLGSASIYAYLFCGILITLVMLCFAEVGSKVTSSGGVYSYIKSSFGPYFGFLTAILFVISAISADAAVTNAITDLLSSIFPFFKSKTVKIIFSFLVFFGLGYLNVIGIKESIRMIKIITIIKLIPLLLLVFFSWQDVTVQNLAINNIPDFTQIGKTSLLLFFAFQGAESALSISGEIINPRKNIPKAIFISITGVLILYILIQTVSQGVLGDTLPNFSKNPLSEVANHLVGPIGFTVLTIGAGVSMFGYLSSESLGIPRVLYKAAKDNTLPIKWLAKIHPKFETPYTAVIVYSVVAFVFSLLGGFQELAIIASATILLVYLGVSLSVIKLRKNKTFDKNDFKLPGGATIPILSAIIIITLLFSLTKAEVIGIVAATIILTFLYLLKKKKYH</sequence>
<evidence type="ECO:0000313" key="8">
    <source>
        <dbReference type="Proteomes" id="UP001168642"/>
    </source>
</evidence>
<name>A0ABT8VSX1_9FLAO</name>
<keyword evidence="8" id="KW-1185">Reference proteome</keyword>
<feature type="transmembrane region" description="Helical" evidence="6">
    <location>
        <begin position="222"/>
        <end position="244"/>
    </location>
</feature>
<feature type="transmembrane region" description="Helical" evidence="6">
    <location>
        <begin position="12"/>
        <end position="36"/>
    </location>
</feature>
<evidence type="ECO:0000256" key="5">
    <source>
        <dbReference type="ARBA" id="ARBA00023136"/>
    </source>
</evidence>
<dbReference type="PANTHER" id="PTHR42770:SF7">
    <property type="entry name" value="MEMBRANE PROTEIN"/>
    <property type="match status" value="1"/>
</dbReference>
<keyword evidence="2" id="KW-1003">Cell membrane</keyword>
<reference evidence="7" key="1">
    <citation type="submission" date="2023-07" db="EMBL/GenBank/DDBJ databases">
        <title>Wenyingzhuangia sp. chi5 genome sequencing and assembly.</title>
        <authorList>
            <person name="Park S."/>
        </authorList>
    </citation>
    <scope>NUCLEOTIDE SEQUENCE</scope>
    <source>
        <strain evidence="7">Chi5</strain>
    </source>
</reference>